<dbReference type="EMBL" id="JACHJL010000017">
    <property type="protein sequence ID" value="MBB5938552.1"/>
    <property type="molecule type" value="Genomic_DNA"/>
</dbReference>
<accession>A0A7W9V142</accession>
<proteinExistence type="predicted"/>
<dbReference type="Proteomes" id="UP000588098">
    <property type="component" value="Unassembled WGS sequence"/>
</dbReference>
<evidence type="ECO:0000313" key="2">
    <source>
        <dbReference type="Proteomes" id="UP000588098"/>
    </source>
</evidence>
<comment type="caution">
    <text evidence="1">The sequence shown here is derived from an EMBL/GenBank/DDBJ whole genome shotgun (WGS) entry which is preliminary data.</text>
</comment>
<keyword evidence="2" id="KW-1185">Reference proteome</keyword>
<name>A0A7W9V142_9ACTN</name>
<evidence type="ECO:0000313" key="1">
    <source>
        <dbReference type="EMBL" id="MBB5938552.1"/>
    </source>
</evidence>
<reference evidence="1 2" key="1">
    <citation type="submission" date="2020-08" db="EMBL/GenBank/DDBJ databases">
        <title>Genomic Encyclopedia of Type Strains, Phase III (KMG-III): the genomes of soil and plant-associated and newly described type strains.</title>
        <authorList>
            <person name="Whitman W."/>
        </authorList>
    </citation>
    <scope>NUCLEOTIDE SEQUENCE [LARGE SCALE GENOMIC DNA]</scope>
    <source>
        <strain evidence="1 2">CECT 8305</strain>
    </source>
</reference>
<sequence length="218" mass="23088">MCPSIPPVLTSRCASCDTEFEQRSCPGLPSAYCGTACQWRDQRRRAKQRASLRDLDPFATVVQRLRALVEERADHMAAGAIGERQLVTTGRLATEAARWATGLEKSLPAGPGMVAFEAAVENSGRVLAVLHRAAGEPAPGTLAHATGLSPAGIWAALEGSWASAGTQTPSLARALDAHPGLVRSARERVHYRFLSTPDACPCAGLSGRRSSHAPWDGP</sequence>
<gene>
    <name evidence="1" type="ORF">FHS42_005641</name>
</gene>
<dbReference type="RefSeq" id="WP_184576419.1">
    <property type="nucleotide sequence ID" value="NZ_JACHJL010000017.1"/>
</dbReference>
<dbReference type="AlphaFoldDB" id="A0A7W9V142"/>
<protein>
    <submittedName>
        <fullName evidence="1">Uncharacterized protein</fullName>
    </submittedName>
</protein>
<organism evidence="1 2">
    <name type="scientific">Streptomyces zagrosensis</name>
    <dbReference type="NCBI Taxonomy" id="1042984"/>
    <lineage>
        <taxon>Bacteria</taxon>
        <taxon>Bacillati</taxon>
        <taxon>Actinomycetota</taxon>
        <taxon>Actinomycetes</taxon>
        <taxon>Kitasatosporales</taxon>
        <taxon>Streptomycetaceae</taxon>
        <taxon>Streptomyces</taxon>
    </lineage>
</organism>